<evidence type="ECO:0000313" key="3">
    <source>
        <dbReference type="Proteomes" id="UP000781958"/>
    </source>
</evidence>
<keyword evidence="3" id="KW-1185">Reference proteome</keyword>
<dbReference type="InterPro" id="IPR019302">
    <property type="entry name" value="CAP12/PCTIR_TIR_dom"/>
</dbReference>
<dbReference type="Proteomes" id="UP000781958">
    <property type="component" value="Unassembled WGS sequence"/>
</dbReference>
<dbReference type="RefSeq" id="WP_209769232.1">
    <property type="nucleotide sequence ID" value="NZ_JAGINP010000018.1"/>
</dbReference>
<comment type="caution">
    <text evidence="2">The sequence shown here is derived from an EMBL/GenBank/DDBJ whole genome shotgun (WGS) entry which is preliminary data.</text>
</comment>
<dbReference type="EMBL" id="JAGINP010000018">
    <property type="protein sequence ID" value="MBP2294918.1"/>
    <property type="molecule type" value="Genomic_DNA"/>
</dbReference>
<feature type="domain" description="CD-NTase-associated protein 12/Pycsar effector protein TIR" evidence="1">
    <location>
        <begin position="4"/>
        <end position="124"/>
    </location>
</feature>
<proteinExistence type="predicted"/>
<protein>
    <recommendedName>
        <fullName evidence="1">CD-NTase-associated protein 12/Pycsar effector protein TIR domain-containing protein</fullName>
    </recommendedName>
</protein>
<accession>A0ABS4SQS2</accession>
<evidence type="ECO:0000259" key="1">
    <source>
        <dbReference type="Pfam" id="PF10137"/>
    </source>
</evidence>
<evidence type="ECO:0000313" key="2">
    <source>
        <dbReference type="EMBL" id="MBP2294918.1"/>
    </source>
</evidence>
<dbReference type="Pfam" id="PF10137">
    <property type="entry name" value="CAP12-PCTIR_TIR"/>
    <property type="match status" value="1"/>
</dbReference>
<sequence length="246" mass="27587">MKPKIFIASSVENLDIAYAAQEALEHDVEATVWSQGVFTPSRTAMASLIDVLDDSDFGLFIFSPDDIVNFRDCSLNAVRDNVVFELGLFIGRLGSDRCFMVVPRGVEDLHFPTDLLGLTPATYDPDRQDGNMVASLGPACNRIRKAIARIGLLKTQTLQAMNAISEPAFAPISDQNDCILLIQSWMGARTEDDNCRAIRYTDVDRELKLLPGSAEKYIQKAAENWDYKLERKGKDFILFAKNYIYF</sequence>
<organism evidence="2 3">
    <name type="scientific">Azospirillum rugosum</name>
    <dbReference type="NCBI Taxonomy" id="416170"/>
    <lineage>
        <taxon>Bacteria</taxon>
        <taxon>Pseudomonadati</taxon>
        <taxon>Pseudomonadota</taxon>
        <taxon>Alphaproteobacteria</taxon>
        <taxon>Rhodospirillales</taxon>
        <taxon>Azospirillaceae</taxon>
        <taxon>Azospirillum</taxon>
    </lineage>
</organism>
<reference evidence="2 3" key="1">
    <citation type="submission" date="2021-03" db="EMBL/GenBank/DDBJ databases">
        <title>Genomic Encyclopedia of Type Strains, Phase III (KMG-III): the genomes of soil and plant-associated and newly described type strains.</title>
        <authorList>
            <person name="Whitman W."/>
        </authorList>
    </citation>
    <scope>NUCLEOTIDE SEQUENCE [LARGE SCALE GENOMIC DNA]</scope>
    <source>
        <strain evidence="2 3">IMMIB AFH-6</strain>
    </source>
</reference>
<name>A0ABS4SQS2_9PROT</name>
<gene>
    <name evidence="2" type="ORF">J2851_004714</name>
</gene>